<feature type="region of interest" description="Disordered" evidence="1">
    <location>
        <begin position="28"/>
        <end position="47"/>
    </location>
</feature>
<name>A0A6S7FYG5_PARCT</name>
<proteinExistence type="predicted"/>
<evidence type="ECO:0000256" key="1">
    <source>
        <dbReference type="SAM" id="MobiDB-lite"/>
    </source>
</evidence>
<feature type="region of interest" description="Disordered" evidence="1">
    <location>
        <begin position="282"/>
        <end position="310"/>
    </location>
</feature>
<gene>
    <name evidence="2" type="ORF">PACLA_8A007109</name>
</gene>
<keyword evidence="3" id="KW-1185">Reference proteome</keyword>
<reference evidence="2" key="1">
    <citation type="submission" date="2020-04" db="EMBL/GenBank/DDBJ databases">
        <authorList>
            <person name="Alioto T."/>
            <person name="Alioto T."/>
            <person name="Gomez Garrido J."/>
        </authorList>
    </citation>
    <scope>NUCLEOTIDE SEQUENCE</scope>
    <source>
        <strain evidence="2">A484AB</strain>
    </source>
</reference>
<feature type="region of interest" description="Disordered" evidence="1">
    <location>
        <begin position="1341"/>
        <end position="1361"/>
    </location>
</feature>
<feature type="region of interest" description="Disordered" evidence="1">
    <location>
        <begin position="760"/>
        <end position="841"/>
    </location>
</feature>
<sequence length="1382" mass="155517">MIFSFFISQTAPRIPSLFLLDYLTEDAPDGEDMEPPPRRYSTTQEQEVLDEKIRKFQRSSMSRRSSAMHSPILEEVIARITQSFSSRSQMTTTNIEASSCDLVEQLRRLFDNDDSKIPDDYWPCAPDGYIPNSVVRQRVPPKEVPAHLIPRLMRGEEAQEWFKKTKKKSSKDDVGMPEDYYYPIALDDDELGFFSIFDGYNEGSYDQEKQSLLLESSDESEDEGLESSDDEMDLKKKWKASIIKTTMNKDQMLSSVRARQSVRDRKKVSKKPEMPMIIAAEEEEDINDVSKAKEAEETESSNGKEEPEDENLQLPLVLRKVIDQPWFPKSSLVEGITVEDIFHEMISMMADCAPLTYGRICDELIGLISCVGMSDEQKTKMLQVVVENLGHPAAGIRRASLKTVQELQVVSNQAIEGIICCLARGSQDLQQDALNALAQLLGVKDKEALRDLFIQINILSRTPSPESDVTPVHRPRTLSSKNIDLLGIEGEDGGMDKNKYIHEWLSGDESAVKTKTAESRSIFKKESREIKMASTIVSKMMFEKPDPRLSIVDLTFHDSSVSSRESSEVEEISSPPMEYTHDLIQKLQRTGFGCKLLSRLGYGWSPADSSKDPIVNFEVPQKIEKIEKNSKIEKRPPGALMGFAYGKVEKPCEHEEGEWGEFNQGYERHRSMGHEQDMGGFPDNNVSRVSSLSKRSGRQQEIQQEMNKTILPKILKRINTNRRNSTWSAVRRRNGRRVSLKQQYRFKLPGFDRKLPEWKTQAGASTQGEQQIDQPLQQQRDISKKGFDGQLPKQKRQMRGPMEGKQQVEQPGEQQDEISNKVQDENSARSGRRLTLDGKETTIDSKRRKSILRGLQRRRLEEELLASQLKNLTNHQQDHDSPLSMTSSLRVPTPSEENLFSPVSKLTNESAAEFHLPRIHLHSKHTETTKISRGVISDGITRGVLPTDTTRIVPGTNVPYSLYTEAETTKISRGLKSDDMTCGVLPTNTTRTVPGTNVPYSLYTEAETTKISRGLKSDDITRGVLSTDTTRTVPGTNVPYSLYTEAETTKISRDVISDDITRGVLSTDTTRTVPGTNVPYSLYTEAETTKTSRDVISDDITRGVLSTDTTRTVPGTNVPYSLYTEAETTKTSRDVISDDITRGVLSTDTNRIIPGTNVLYSLYTEADTTKTSRGAISDDITRGVFSADTTGVVPGTNVPYSLCTDVVGERLSQGTSVIARRPLGDLRMNNEAVRVLRVNPKLTIDTGCNKWGRSRYGVLEVVWTSRGIYDPQDFEISTVIKTRHHQTALNEPTQALCVPTERIAVKKLLKPIRNRNLVANPYTREAQQCFAKKLRKFPSISEGVPSATSSNSGSSRERMEPEHLCTVRELLEFDNRCLSRSN</sequence>
<feature type="compositionally biased region" description="Low complexity" evidence="1">
    <location>
        <begin position="767"/>
        <end position="779"/>
    </location>
</feature>
<dbReference type="Proteomes" id="UP001152795">
    <property type="component" value="Unassembled WGS sequence"/>
</dbReference>
<accession>A0A6S7FYG5</accession>
<evidence type="ECO:0000313" key="3">
    <source>
        <dbReference type="Proteomes" id="UP001152795"/>
    </source>
</evidence>
<dbReference type="OrthoDB" id="6262491at2759"/>
<comment type="caution">
    <text evidence="2">The sequence shown here is derived from an EMBL/GenBank/DDBJ whole genome shotgun (WGS) entry which is preliminary data.</text>
</comment>
<feature type="compositionally biased region" description="Polar residues" evidence="1">
    <location>
        <begin position="883"/>
        <end position="898"/>
    </location>
</feature>
<protein>
    <submittedName>
        <fullName evidence="2">Uncharacterized protein</fullName>
    </submittedName>
</protein>
<feature type="region of interest" description="Disordered" evidence="1">
    <location>
        <begin position="874"/>
        <end position="899"/>
    </location>
</feature>
<organism evidence="2 3">
    <name type="scientific">Paramuricea clavata</name>
    <name type="common">Red gorgonian</name>
    <name type="synonym">Violescent sea-whip</name>
    <dbReference type="NCBI Taxonomy" id="317549"/>
    <lineage>
        <taxon>Eukaryota</taxon>
        <taxon>Metazoa</taxon>
        <taxon>Cnidaria</taxon>
        <taxon>Anthozoa</taxon>
        <taxon>Octocorallia</taxon>
        <taxon>Malacalcyonacea</taxon>
        <taxon>Plexauridae</taxon>
        <taxon>Paramuricea</taxon>
    </lineage>
</organism>
<dbReference type="EMBL" id="CACRXK020000774">
    <property type="protein sequence ID" value="CAB3984698.1"/>
    <property type="molecule type" value="Genomic_DNA"/>
</dbReference>
<evidence type="ECO:0000313" key="2">
    <source>
        <dbReference type="EMBL" id="CAB3984698.1"/>
    </source>
</evidence>
<feature type="compositionally biased region" description="Basic and acidic residues" evidence="1">
    <location>
        <begin position="818"/>
        <end position="827"/>
    </location>
</feature>